<protein>
    <submittedName>
        <fullName evidence="4">p8 protein</fullName>
    </submittedName>
</protein>
<organism evidence="4 5">
    <name type="scientific">Cardamine chlorotic fleck virus</name>
    <dbReference type="NCBI Taxonomy" id="31711"/>
    <lineage>
        <taxon>Viruses</taxon>
        <taxon>Riboviria</taxon>
        <taxon>Orthornavirae</taxon>
        <taxon>Kitrinoviricota</taxon>
        <taxon>Tolucaviricetes</taxon>
        <taxon>Tolivirales</taxon>
        <taxon>Tombusviridae</taxon>
        <taxon>Procedovirinae</taxon>
        <taxon>Betacarmovirus</taxon>
        <taxon>Betacarmovirus cardaminis</taxon>
    </lineage>
</organism>
<dbReference type="KEGG" id="vg:1496981"/>
<keyword evidence="2" id="KW-0916">Viral movement protein</keyword>
<sequence>MDNQSESDNSVKRRSGKKVNKQVRGSEKSATKRSVASHAARSFSQRPSGDSAGGNWVLVADKIEVSISFNF</sequence>
<feature type="region of interest" description="Disordered" evidence="3">
    <location>
        <begin position="1"/>
        <end position="55"/>
    </location>
</feature>
<keyword evidence="1" id="KW-0813">Transport</keyword>
<dbReference type="GeneID" id="1496981"/>
<evidence type="ECO:0000256" key="2">
    <source>
        <dbReference type="ARBA" id="ARBA00023031"/>
    </source>
</evidence>
<evidence type="ECO:0000256" key="1">
    <source>
        <dbReference type="ARBA" id="ARBA00022448"/>
    </source>
</evidence>
<dbReference type="InterPro" id="IPR007982">
    <property type="entry name" value="Tombusvirus_movement"/>
</dbReference>
<dbReference type="EMBL" id="L16015">
    <property type="protein sequence ID" value="AAB02617.1"/>
    <property type="molecule type" value="Genomic_RNA"/>
</dbReference>
<evidence type="ECO:0000313" key="5">
    <source>
        <dbReference type="Proteomes" id="UP000207744"/>
    </source>
</evidence>
<dbReference type="GO" id="GO:0046740">
    <property type="term" value="P:transport of virus in host, cell to cell"/>
    <property type="evidence" value="ECO:0007669"/>
    <property type="project" value="UniProtKB-KW"/>
</dbReference>
<dbReference type="Proteomes" id="UP000207744">
    <property type="component" value="Segment"/>
</dbReference>
<dbReference type="Pfam" id="PF05318">
    <property type="entry name" value="Tombus_movement"/>
    <property type="match status" value="1"/>
</dbReference>
<proteinExistence type="predicted"/>
<accession>Q65988</accession>
<dbReference type="PIR" id="JQ2188">
    <property type="entry name" value="JQ2188"/>
</dbReference>
<feature type="compositionally biased region" description="Basic residues" evidence="3">
    <location>
        <begin position="12"/>
        <end position="21"/>
    </location>
</feature>
<name>Q65988_9TOMB</name>
<evidence type="ECO:0000256" key="3">
    <source>
        <dbReference type="SAM" id="MobiDB-lite"/>
    </source>
</evidence>
<evidence type="ECO:0000313" key="4">
    <source>
        <dbReference type="EMBL" id="AAB02617.1"/>
    </source>
</evidence>
<keyword evidence="5" id="KW-1185">Reference proteome</keyword>
<dbReference type="OrthoDB" id="39872at10239"/>
<dbReference type="RefSeq" id="NP_041885.1">
    <property type="nucleotide sequence ID" value="NC_001600.1"/>
</dbReference>
<reference evidence="4 5" key="1">
    <citation type="journal article" date="1993" name="J. Gen. Virol.">
        <title>The genomic sequence of cardamine chlorotic fleck carmovirus.</title>
        <authorList>
            <person name="Skotnicki M.L."/>
            <person name="Mackenzie A.M."/>
            <person name="Torronen M."/>
            <person name="Gibbs A.J."/>
        </authorList>
    </citation>
    <scope>NUCLEOTIDE SEQUENCE [LARGE SCALE GENOMIC DNA]</scope>
</reference>